<dbReference type="HAMAP" id="MF_00969">
    <property type="entry name" value="TRCF"/>
    <property type="match status" value="1"/>
</dbReference>
<evidence type="ECO:0000256" key="4">
    <source>
        <dbReference type="ARBA" id="ARBA00022801"/>
    </source>
</evidence>
<dbReference type="GO" id="GO:0006355">
    <property type="term" value="P:regulation of DNA-templated transcription"/>
    <property type="evidence" value="ECO:0007669"/>
    <property type="project" value="UniProtKB-UniRule"/>
</dbReference>
<dbReference type="CDD" id="cd17991">
    <property type="entry name" value="DEXHc_TRCF"/>
    <property type="match status" value="1"/>
</dbReference>
<dbReference type="InterPro" id="IPR005118">
    <property type="entry name" value="TRCF_C"/>
</dbReference>
<comment type="similarity">
    <text evidence="9">In the N-terminal section; belongs to the UvrB family.</text>
</comment>
<dbReference type="Pfam" id="PF02559">
    <property type="entry name" value="CarD_TRCF_RID"/>
    <property type="match status" value="1"/>
</dbReference>
<dbReference type="Pfam" id="PF17757">
    <property type="entry name" value="UvrB_inter"/>
    <property type="match status" value="1"/>
</dbReference>
<dbReference type="SUPFAM" id="SSF141259">
    <property type="entry name" value="CarD-like"/>
    <property type="match status" value="1"/>
</dbReference>
<keyword evidence="6 9" id="KW-0067">ATP-binding</keyword>
<dbReference type="SUPFAM" id="SSF143517">
    <property type="entry name" value="TRCF domain-like"/>
    <property type="match status" value="1"/>
</dbReference>
<evidence type="ECO:0000256" key="8">
    <source>
        <dbReference type="ARBA" id="ARBA00023204"/>
    </source>
</evidence>
<dbReference type="InterPro" id="IPR037235">
    <property type="entry name" value="TRCF-like_C_D7"/>
</dbReference>
<dbReference type="InterPro" id="IPR004576">
    <property type="entry name" value="Mfd"/>
</dbReference>
<dbReference type="Proteomes" id="UP000199469">
    <property type="component" value="Unassembled WGS sequence"/>
</dbReference>
<keyword evidence="3 9" id="KW-0227">DNA damage</keyword>
<dbReference type="InterPro" id="IPR047112">
    <property type="entry name" value="RecG/Mfd"/>
</dbReference>
<keyword evidence="2 9" id="KW-0547">Nucleotide-binding</keyword>
<dbReference type="InterPro" id="IPR036101">
    <property type="entry name" value="CarD-like/TRCF_RID_sf"/>
</dbReference>
<feature type="domain" description="Helicase C-terminal" evidence="11">
    <location>
        <begin position="777"/>
        <end position="931"/>
    </location>
</feature>
<dbReference type="SMART" id="SM00490">
    <property type="entry name" value="HELICc"/>
    <property type="match status" value="1"/>
</dbReference>
<dbReference type="Pfam" id="PF00271">
    <property type="entry name" value="Helicase_C"/>
    <property type="match status" value="1"/>
</dbReference>
<dbReference type="InterPro" id="IPR003711">
    <property type="entry name" value="CarD-like/TRCF_RID"/>
</dbReference>
<dbReference type="GO" id="GO:0005737">
    <property type="term" value="C:cytoplasm"/>
    <property type="evidence" value="ECO:0007669"/>
    <property type="project" value="UniProtKB-SubCell"/>
</dbReference>
<protein>
    <recommendedName>
        <fullName evidence="9">Transcription-repair-coupling factor</fullName>
        <shortName evidence="9">TRCF</shortName>
        <ecNumber evidence="9">3.6.4.-</ecNumber>
    </recommendedName>
</protein>
<dbReference type="Pfam" id="PF03461">
    <property type="entry name" value="TRCF"/>
    <property type="match status" value="1"/>
</dbReference>
<dbReference type="InterPro" id="IPR027417">
    <property type="entry name" value="P-loop_NTPase"/>
</dbReference>
<dbReference type="Gene3D" id="3.90.1150.50">
    <property type="entry name" value="Transcription-repair-coupling factor, D7 domain"/>
    <property type="match status" value="1"/>
</dbReference>
<keyword evidence="8 9" id="KW-0234">DNA repair</keyword>
<dbReference type="SMART" id="SM01058">
    <property type="entry name" value="CarD_TRCF"/>
    <property type="match status" value="1"/>
</dbReference>
<sequence length="1145" mass="130855">MWKSNGFGKLPKSLLSFIFLLFMQLKTINEKFLPDLLQQEFGKEIFTQLDTHQHISVKGSAGSAVSIFAAELFLTQKKTILYVVDDKEDALYANTEMEDLLGKDKVLYFPATHLEPYQVEKTQNANLVLRTEVIHKITSEKSPKVIVAYAGALSEKVLKKEDFKAISHHIKVGDQLDFDFVDELLNHYNFQQADFVSEPGEFSVRGGIVDVFSFSNEKPYRITFFGNEVESIKTFDIETQLSIDKIKEFQLVSNMNFSVSGSRVSLLQLLPKESFVVSKNAIIGMQKLKAFYEKSLEKYETLSKDIAHRAPQELFISDQEFLFDYKKFKTVDFGSVAIDGVIELAEIKIDQTSQPSFHKNFELLIEDLEGRQNEGFDTWISFSTEKQKERLESIFEELEHELPFKSFKSELHEGFVDNDHKILVYTDHQIFDRYQRYKAKNTFAKSEQLTLKDLMSLKVGDYIAHIDHGIGKFMGLVKVNNDGKIQECFKLTYKNGDLLYVSIHSLHKISKYNGPEGREIVLSKLGSPSWKSLKQKTKAKVKQIAFDLIQLYAQRKTAKGFAYTPDSYLQNELEASFLYEDTPDQEKATIDVKKDMEADTVMDRLVCGDVGFGKTEVAIRAAFKAATDGKQVAVLVPTTILAFQHYRSFKERLKDFPVNVAYINRFRTAKQKSETLEGLKNGKVDIIIGTHQLASSSVKFKDLGLLIIDEEHKFGVSVKDKLKTLKSNVDTLTLTATPIPRTLQFSLMAARDLSVIKTPPPNRQPVDTQLIGFNEETIRDAVSYEIQRDGQVYFINNRIENLKDIAGLIQRLVPDARVITGHGQMEGKQLEKNVLDFMEGKYDVLVSTTIVESGVDVPNANTIFINDAHRFGMADLHQMRGRVGRSNRKAFCYLITPPYDMMTSDARKRLEAIEQFSDLGSGFQIAMKDLEIRGAGDLLGAEQSGFINEMGFETYQKLMQEALEELKDDQEFENLFENEEERNKLFKTTKDVNIDTDLELMLPDWYISNTEERLLLYQKIAEIDNEKDLEKFESELIDRFGDLPKEVINLLKSVSLKWLAADIGFEKIVMKNGVFLGYFPGNPQDKFYQTNKFRTIINYLTKNPAEAQLKEKIGKDGNQLMMRKDKVINVDEVNDLLKSILKSEV</sequence>
<evidence type="ECO:0000313" key="12">
    <source>
        <dbReference type="EMBL" id="SEW41094.1"/>
    </source>
</evidence>
<dbReference type="Gene3D" id="3.40.50.300">
    <property type="entry name" value="P-loop containing nucleotide triphosphate hydrolases"/>
    <property type="match status" value="2"/>
</dbReference>
<dbReference type="GO" id="GO:0016787">
    <property type="term" value="F:hydrolase activity"/>
    <property type="evidence" value="ECO:0007669"/>
    <property type="project" value="UniProtKB-KW"/>
</dbReference>
<dbReference type="InterPro" id="IPR041471">
    <property type="entry name" value="UvrB_inter"/>
</dbReference>
<keyword evidence="7 9" id="KW-0238">DNA-binding</keyword>
<organism evidence="12 13">
    <name type="scientific">Chryseobacterium wanjuense</name>
    <dbReference type="NCBI Taxonomy" id="356305"/>
    <lineage>
        <taxon>Bacteria</taxon>
        <taxon>Pseudomonadati</taxon>
        <taxon>Bacteroidota</taxon>
        <taxon>Flavobacteriia</taxon>
        <taxon>Flavobacteriales</taxon>
        <taxon>Weeksellaceae</taxon>
        <taxon>Chryseobacterium group</taxon>
        <taxon>Chryseobacterium</taxon>
    </lineage>
</organism>
<dbReference type="PANTHER" id="PTHR47964:SF1">
    <property type="entry name" value="ATP-DEPENDENT DNA HELICASE HOMOLOG RECG, CHLOROPLASTIC"/>
    <property type="match status" value="1"/>
</dbReference>
<dbReference type="SMART" id="SM00982">
    <property type="entry name" value="TRCF"/>
    <property type="match status" value="1"/>
</dbReference>
<gene>
    <name evidence="9" type="primary">mfd</name>
    <name evidence="12" type="ORF">SAMN05421841_2774</name>
</gene>
<dbReference type="Gene3D" id="2.40.10.170">
    <property type="match status" value="1"/>
</dbReference>
<evidence type="ECO:0000313" key="13">
    <source>
        <dbReference type="Proteomes" id="UP000199469"/>
    </source>
</evidence>
<evidence type="ECO:0000256" key="3">
    <source>
        <dbReference type="ARBA" id="ARBA00022763"/>
    </source>
</evidence>
<dbReference type="GO" id="GO:0003684">
    <property type="term" value="F:damaged DNA binding"/>
    <property type="evidence" value="ECO:0007669"/>
    <property type="project" value="InterPro"/>
</dbReference>
<dbReference type="PROSITE" id="PS51194">
    <property type="entry name" value="HELICASE_CTER"/>
    <property type="match status" value="1"/>
</dbReference>
<comment type="function">
    <text evidence="9">Couples transcription and DNA repair by recognizing RNA polymerase (RNAP) stalled at DNA lesions. Mediates ATP-dependent release of RNAP and its truncated transcript from the DNA, and recruitment of nucleotide excision repair machinery to the damaged site.</text>
</comment>
<dbReference type="NCBIfam" id="TIGR00580">
    <property type="entry name" value="mfd"/>
    <property type="match status" value="1"/>
</dbReference>
<evidence type="ECO:0000259" key="10">
    <source>
        <dbReference type="PROSITE" id="PS51192"/>
    </source>
</evidence>
<evidence type="ECO:0000256" key="6">
    <source>
        <dbReference type="ARBA" id="ARBA00022840"/>
    </source>
</evidence>
<dbReference type="SMART" id="SM00487">
    <property type="entry name" value="DEXDc"/>
    <property type="match status" value="1"/>
</dbReference>
<dbReference type="AlphaFoldDB" id="A0A1I0RJY5"/>
<evidence type="ECO:0000256" key="2">
    <source>
        <dbReference type="ARBA" id="ARBA00022741"/>
    </source>
</evidence>
<name>A0A1I0RJY5_9FLAO</name>
<comment type="subcellular location">
    <subcellularLocation>
        <location evidence="9">Cytoplasm</location>
    </subcellularLocation>
</comment>
<keyword evidence="13" id="KW-1185">Reference proteome</keyword>
<accession>A0A1I0RJY5</accession>
<keyword evidence="5" id="KW-0347">Helicase</keyword>
<feature type="domain" description="Helicase ATP-binding" evidence="10">
    <location>
        <begin position="595"/>
        <end position="756"/>
    </location>
</feature>
<dbReference type="InterPro" id="IPR011545">
    <property type="entry name" value="DEAD/DEAH_box_helicase_dom"/>
</dbReference>
<dbReference type="EC" id="3.6.4.-" evidence="9"/>
<dbReference type="EMBL" id="FOIU01000002">
    <property type="protein sequence ID" value="SEW41094.1"/>
    <property type="molecule type" value="Genomic_DNA"/>
</dbReference>
<keyword evidence="1 9" id="KW-0963">Cytoplasm</keyword>
<dbReference type="GO" id="GO:0005524">
    <property type="term" value="F:ATP binding"/>
    <property type="evidence" value="ECO:0007669"/>
    <property type="project" value="UniProtKB-UniRule"/>
</dbReference>
<proteinExistence type="inferred from homology"/>
<evidence type="ECO:0000256" key="7">
    <source>
        <dbReference type="ARBA" id="ARBA00023125"/>
    </source>
</evidence>
<comment type="similarity">
    <text evidence="9">In the C-terminal section; belongs to the helicase family. RecG subfamily.</text>
</comment>
<dbReference type="Pfam" id="PF00270">
    <property type="entry name" value="DEAD"/>
    <property type="match status" value="1"/>
</dbReference>
<evidence type="ECO:0000256" key="5">
    <source>
        <dbReference type="ARBA" id="ARBA00022806"/>
    </source>
</evidence>
<dbReference type="PROSITE" id="PS51192">
    <property type="entry name" value="HELICASE_ATP_BIND_1"/>
    <property type="match status" value="1"/>
</dbReference>
<keyword evidence="4 9" id="KW-0378">Hydrolase</keyword>
<dbReference type="SUPFAM" id="SSF52540">
    <property type="entry name" value="P-loop containing nucleoside triphosphate hydrolases"/>
    <property type="match status" value="4"/>
</dbReference>
<dbReference type="GO" id="GO:0000716">
    <property type="term" value="P:transcription-coupled nucleotide-excision repair, DNA damage recognition"/>
    <property type="evidence" value="ECO:0007669"/>
    <property type="project" value="UniProtKB-UniRule"/>
</dbReference>
<dbReference type="InterPro" id="IPR014001">
    <property type="entry name" value="Helicase_ATP-bd"/>
</dbReference>
<reference evidence="13" key="1">
    <citation type="submission" date="2016-10" db="EMBL/GenBank/DDBJ databases">
        <authorList>
            <person name="Varghese N."/>
            <person name="Submissions S."/>
        </authorList>
    </citation>
    <scope>NUCLEOTIDE SEQUENCE [LARGE SCALE GENOMIC DNA]</scope>
    <source>
        <strain evidence="13">DSM 17724</strain>
    </source>
</reference>
<dbReference type="InterPro" id="IPR001650">
    <property type="entry name" value="Helicase_C-like"/>
</dbReference>
<dbReference type="GO" id="GO:0003678">
    <property type="term" value="F:DNA helicase activity"/>
    <property type="evidence" value="ECO:0007669"/>
    <property type="project" value="TreeGrafter"/>
</dbReference>
<dbReference type="PANTHER" id="PTHR47964">
    <property type="entry name" value="ATP-DEPENDENT DNA HELICASE HOMOLOG RECG, CHLOROPLASTIC"/>
    <property type="match status" value="1"/>
</dbReference>
<evidence type="ECO:0000256" key="1">
    <source>
        <dbReference type="ARBA" id="ARBA00022490"/>
    </source>
</evidence>
<dbReference type="STRING" id="356305.SAMN05421841_2774"/>
<evidence type="ECO:0000259" key="11">
    <source>
        <dbReference type="PROSITE" id="PS51194"/>
    </source>
</evidence>
<dbReference type="Gene3D" id="3.30.2060.10">
    <property type="entry name" value="Penicillin-binding protein 1b domain"/>
    <property type="match status" value="1"/>
</dbReference>
<evidence type="ECO:0000256" key="9">
    <source>
        <dbReference type="HAMAP-Rule" id="MF_00969"/>
    </source>
</evidence>